<dbReference type="OrthoDB" id="1933379at2759"/>
<evidence type="ECO:0000313" key="5">
    <source>
        <dbReference type="EMBL" id="ORX72376.1"/>
    </source>
</evidence>
<dbReference type="NCBIfam" id="TIGR02428">
    <property type="entry name" value="pcaJ_scoB_fam"/>
    <property type="match status" value="1"/>
</dbReference>
<dbReference type="GeneID" id="63805826"/>
<dbReference type="GO" id="GO:0046952">
    <property type="term" value="P:ketone body catabolic process"/>
    <property type="evidence" value="ECO:0007669"/>
    <property type="project" value="InterPro"/>
</dbReference>
<dbReference type="InterPro" id="IPR012792">
    <property type="entry name" value="3-oxoacid_CoA-transf_A"/>
</dbReference>
<dbReference type="InterPro" id="IPR012791">
    <property type="entry name" value="3-oxoacid_CoA-transf_B"/>
</dbReference>
<reference evidence="5 6" key="1">
    <citation type="submission" date="2016-07" db="EMBL/GenBank/DDBJ databases">
        <title>Pervasive Adenine N6-methylation of Active Genes in Fungi.</title>
        <authorList>
            <consortium name="DOE Joint Genome Institute"/>
            <person name="Mondo S.J."/>
            <person name="Dannebaum R.O."/>
            <person name="Kuo R.C."/>
            <person name="Labutti K."/>
            <person name="Haridas S."/>
            <person name="Kuo A."/>
            <person name="Salamov A."/>
            <person name="Ahrendt S.R."/>
            <person name="Lipzen A."/>
            <person name="Sullivan W."/>
            <person name="Andreopoulos W.B."/>
            <person name="Clum A."/>
            <person name="Lindquist E."/>
            <person name="Daum C."/>
            <person name="Ramamoorthy G.K."/>
            <person name="Gryganskyi A."/>
            <person name="Culley D."/>
            <person name="Magnuson J.K."/>
            <person name="James T.Y."/>
            <person name="O'Malley M.A."/>
            <person name="Stajich J.E."/>
            <person name="Spatafora J.W."/>
            <person name="Visel A."/>
            <person name="Grigoriev I.V."/>
        </authorList>
    </citation>
    <scope>NUCLEOTIDE SEQUENCE [LARGE SCALE GENOMIC DNA]</scope>
    <source>
        <strain evidence="5 6">ATCC 12442</strain>
    </source>
</reference>
<comment type="pathway">
    <text evidence="3">Ketone metabolism; succinyl-CoA degradation; acetoacetyl-CoA from succinyl-CoA: step 1/1.</text>
</comment>
<dbReference type="PANTHER" id="PTHR13707:SF60">
    <property type="entry name" value="ACETATE COA-TRANSFERASE SUBUNIT ALPHA"/>
    <property type="match status" value="1"/>
</dbReference>
<evidence type="ECO:0000256" key="4">
    <source>
        <dbReference type="PIRSR" id="PIRSR000858-1"/>
    </source>
</evidence>
<proteinExistence type="inferred from homology"/>
<dbReference type="STRING" id="61395.A0A1Y1WGL7"/>
<evidence type="ECO:0000256" key="3">
    <source>
        <dbReference type="PIRNR" id="PIRNR000858"/>
    </source>
</evidence>
<dbReference type="SMART" id="SM00882">
    <property type="entry name" value="CoA_trans"/>
    <property type="match status" value="2"/>
</dbReference>
<dbReference type="PROSITE" id="PS01274">
    <property type="entry name" value="COA_TRANSF_2"/>
    <property type="match status" value="1"/>
</dbReference>
<dbReference type="Pfam" id="PF01144">
    <property type="entry name" value="CoA_trans"/>
    <property type="match status" value="3"/>
</dbReference>
<keyword evidence="6" id="KW-1185">Reference proteome</keyword>
<accession>A0A1Y1WGL7</accession>
<evidence type="ECO:0000313" key="6">
    <source>
        <dbReference type="Proteomes" id="UP000193922"/>
    </source>
</evidence>
<dbReference type="Gene3D" id="3.40.1080.10">
    <property type="entry name" value="Glutaconate Coenzyme A-transferase"/>
    <property type="match status" value="2"/>
</dbReference>
<dbReference type="InterPro" id="IPR004165">
    <property type="entry name" value="CoA_trans_fam_I"/>
</dbReference>
<dbReference type="InterPro" id="IPR037171">
    <property type="entry name" value="NagB/RpiA_transferase-like"/>
</dbReference>
<dbReference type="AlphaFoldDB" id="A0A1Y1WGL7"/>
<dbReference type="InterPro" id="IPR004164">
    <property type="entry name" value="CoA_transf_AS"/>
</dbReference>
<evidence type="ECO:0000256" key="1">
    <source>
        <dbReference type="ARBA" id="ARBA00007154"/>
    </source>
</evidence>
<feature type="active site" description="5-glutamyl coenzyme A thioester intermediate" evidence="4">
    <location>
        <position position="293"/>
    </location>
</feature>
<comment type="catalytic activity">
    <reaction evidence="3">
        <text>a 3-oxo acid + succinyl-CoA = a 3-oxoacyl-CoA + succinate</text>
        <dbReference type="Rhea" id="RHEA:24564"/>
        <dbReference type="ChEBI" id="CHEBI:30031"/>
        <dbReference type="ChEBI" id="CHEBI:35973"/>
        <dbReference type="ChEBI" id="CHEBI:57292"/>
        <dbReference type="ChEBI" id="CHEBI:90726"/>
        <dbReference type="EC" id="2.8.3.5"/>
    </reaction>
</comment>
<dbReference type="NCBIfam" id="TIGR02429">
    <property type="entry name" value="pcaI_scoA_fam"/>
    <property type="match status" value="1"/>
</dbReference>
<keyword evidence="2 3" id="KW-0808">Transferase</keyword>
<comment type="caution">
    <text evidence="5">The sequence shown here is derived from an EMBL/GenBank/DDBJ whole genome shotgun (WGS) entry which is preliminary data.</text>
</comment>
<comment type="similarity">
    <text evidence="1 3">Belongs to the 3-oxoacid CoA-transferase family.</text>
</comment>
<comment type="function">
    <text evidence="3">Key enzyme for ketone body catabolism. Transfers the CoA moiety from succinate to acetoacetate. Formation of the enzyme-CoA intermediate proceeds via an unstable anhydride species formed between the carboxylate groups of the enzyme and substrate.</text>
</comment>
<organism evidence="5 6">
    <name type="scientific">Linderina pennispora</name>
    <dbReference type="NCBI Taxonomy" id="61395"/>
    <lineage>
        <taxon>Eukaryota</taxon>
        <taxon>Fungi</taxon>
        <taxon>Fungi incertae sedis</taxon>
        <taxon>Zoopagomycota</taxon>
        <taxon>Kickxellomycotina</taxon>
        <taxon>Kickxellomycetes</taxon>
        <taxon>Kickxellales</taxon>
        <taxon>Kickxellaceae</taxon>
        <taxon>Linderina</taxon>
    </lineage>
</organism>
<sequence length="450" mass="48125">MTQQSISLLRRHFSKLYPSAAKAIEDIPSGSTRLIEAVRDNSNIKDLTAVSNNAGVDGVGLGQLLKTRQVKRMVSSYVGENKEFARQYLSGELELELVPQGTLAEKLQAGGAGVPAFYTATGFGTAVQLGGTPIKYGKDGSVEIAAPAREESIRGDFALVKAWKADEMGNLVFRESANNFNAPMATAGKITIAEVEEIVPTGALDPNQIHVPGIHVHRIIKAGDYEKKVEKMTVRKENETEDDLPDAMKRRIRIIKRAAKEFKDGMYANLGIGMPMLASNYIEPGIEVHLQSENGILGLGPFPTQDKVDPDLINAGKETVTILPGGSFFSSATSFGMVSSSGDLANWIIPGKMVKGMGGAMDLVSAADTKVVVTMDHCAKDGTPKILDQCTLPLTGVACVSRIITDKCVFDVVKGKGLVLRELAFGVTVDDVRSATGCSFEVAADIAETY</sequence>
<dbReference type="PANTHER" id="PTHR13707">
    <property type="entry name" value="KETOACID-COENZYME A TRANSFERASE"/>
    <property type="match status" value="1"/>
</dbReference>
<dbReference type="GO" id="GO:0008260">
    <property type="term" value="F:succinyl-CoA:3-oxo-acid CoA-transferase activity"/>
    <property type="evidence" value="ECO:0007669"/>
    <property type="project" value="UniProtKB-EC"/>
</dbReference>
<dbReference type="EC" id="2.8.3.5" evidence="3"/>
<dbReference type="SUPFAM" id="SSF100950">
    <property type="entry name" value="NagB/RpiA/CoA transferase-like"/>
    <property type="match status" value="2"/>
</dbReference>
<gene>
    <name evidence="5" type="ORF">DL89DRAFT_274352</name>
</gene>
<protein>
    <recommendedName>
        <fullName evidence="3">Succinyl-CoA:3-ketoacid-coenzyme A transferase</fullName>
        <ecNumber evidence="3">2.8.3.5</ecNumber>
    </recommendedName>
</protein>
<dbReference type="EMBL" id="MCFD01000003">
    <property type="protein sequence ID" value="ORX72376.1"/>
    <property type="molecule type" value="Genomic_DNA"/>
</dbReference>
<dbReference type="InterPro" id="IPR014388">
    <property type="entry name" value="3-oxoacid_CoA-transferase"/>
</dbReference>
<dbReference type="UniPathway" id="UPA00929">
    <property type="reaction ID" value="UER00894"/>
</dbReference>
<name>A0A1Y1WGL7_9FUNG</name>
<dbReference type="Proteomes" id="UP000193922">
    <property type="component" value="Unassembled WGS sequence"/>
</dbReference>
<keyword evidence="3" id="KW-0496">Mitochondrion</keyword>
<evidence type="ECO:0000256" key="2">
    <source>
        <dbReference type="ARBA" id="ARBA00022679"/>
    </source>
</evidence>
<dbReference type="RefSeq" id="XP_040745800.1">
    <property type="nucleotide sequence ID" value="XM_040889178.1"/>
</dbReference>
<dbReference type="PIRSF" id="PIRSF000858">
    <property type="entry name" value="SCOT-t"/>
    <property type="match status" value="1"/>
</dbReference>